<organism evidence="6 7">
    <name type="scientific">Maribellus luteus</name>
    <dbReference type="NCBI Taxonomy" id="2305463"/>
    <lineage>
        <taxon>Bacteria</taxon>
        <taxon>Pseudomonadati</taxon>
        <taxon>Bacteroidota</taxon>
        <taxon>Bacteroidia</taxon>
        <taxon>Marinilabiliales</taxon>
        <taxon>Prolixibacteraceae</taxon>
        <taxon>Maribellus</taxon>
    </lineage>
</organism>
<dbReference type="AlphaFoldDB" id="A0A399ST42"/>
<keyword evidence="7" id="KW-1185">Reference proteome</keyword>
<dbReference type="CDD" id="cd07505">
    <property type="entry name" value="HAD_BPGM-like"/>
    <property type="match status" value="1"/>
</dbReference>
<keyword evidence="4" id="KW-0460">Magnesium</keyword>
<evidence type="ECO:0000256" key="3">
    <source>
        <dbReference type="ARBA" id="ARBA00022723"/>
    </source>
</evidence>
<dbReference type="InterPro" id="IPR051600">
    <property type="entry name" value="Beta-PGM-like"/>
</dbReference>
<dbReference type="SFLD" id="SFLDG01129">
    <property type="entry name" value="C1.5:_HAD__Beta-PGM__Phosphata"/>
    <property type="match status" value="1"/>
</dbReference>
<dbReference type="RefSeq" id="WP_119439815.1">
    <property type="nucleotide sequence ID" value="NZ_QWGR01000017.1"/>
</dbReference>
<comment type="caution">
    <text evidence="6">The sequence shown here is derived from an EMBL/GenBank/DDBJ whole genome shotgun (WGS) entry which is preliminary data.</text>
</comment>
<proteinExistence type="inferred from homology"/>
<evidence type="ECO:0000256" key="2">
    <source>
        <dbReference type="ARBA" id="ARBA00006171"/>
    </source>
</evidence>
<dbReference type="GO" id="GO:0046872">
    <property type="term" value="F:metal ion binding"/>
    <property type="evidence" value="ECO:0007669"/>
    <property type="project" value="UniProtKB-KW"/>
</dbReference>
<dbReference type="NCBIfam" id="TIGR01509">
    <property type="entry name" value="HAD-SF-IA-v3"/>
    <property type="match status" value="1"/>
</dbReference>
<dbReference type="PRINTS" id="PR00413">
    <property type="entry name" value="HADHALOGNASE"/>
</dbReference>
<dbReference type="InterPro" id="IPR023198">
    <property type="entry name" value="PGP-like_dom2"/>
</dbReference>
<reference evidence="6 7" key="1">
    <citation type="submission" date="2018-08" db="EMBL/GenBank/DDBJ databases">
        <title>Pallidiluteibacterium maritimus gen. nov., sp. nov., isolated from coastal sediment.</title>
        <authorList>
            <person name="Zhou L.Y."/>
        </authorList>
    </citation>
    <scope>NUCLEOTIDE SEQUENCE [LARGE SCALE GENOMIC DNA]</scope>
    <source>
        <strain evidence="6 7">XSD2</strain>
    </source>
</reference>
<keyword evidence="3" id="KW-0479">Metal-binding</keyword>
<sequence>MQIQGVVFDFNGTLFWDTELQNRSWDEFLVNYGLELSAEEKDTWMHGVNAKDTFEYLFKRPCSEEEVDRLTEEKEVIYRRMCLEQGMEWAPGALELIHFLRENNVPVAIATASAKNNVEFFIQHMGLLDYFSRDRIIFNDGTSRGKPHPDLFNKAILALGLSASGVTIFEDSISGVEAARNAGAANVVVVNGTPERFGKYNYSIITHFEQVDRNVFLN</sequence>
<dbReference type="SUPFAM" id="SSF56784">
    <property type="entry name" value="HAD-like"/>
    <property type="match status" value="1"/>
</dbReference>
<gene>
    <name evidence="6" type="ORF">D1614_20270</name>
</gene>
<dbReference type="PANTHER" id="PTHR46193">
    <property type="entry name" value="6-PHOSPHOGLUCONATE PHOSPHATASE"/>
    <property type="match status" value="1"/>
</dbReference>
<dbReference type="Gene3D" id="3.40.50.1000">
    <property type="entry name" value="HAD superfamily/HAD-like"/>
    <property type="match status" value="1"/>
</dbReference>
<keyword evidence="5" id="KW-0119">Carbohydrate metabolism</keyword>
<comment type="similarity">
    <text evidence="2">Belongs to the HAD-like hydrolase superfamily. CbbY/CbbZ/Gph/YieH family.</text>
</comment>
<dbReference type="OrthoDB" id="9797743at2"/>
<name>A0A399ST42_9BACT</name>
<dbReference type="Pfam" id="PF13419">
    <property type="entry name" value="HAD_2"/>
    <property type="match status" value="1"/>
</dbReference>
<evidence type="ECO:0000313" key="7">
    <source>
        <dbReference type="Proteomes" id="UP000265926"/>
    </source>
</evidence>
<dbReference type="InterPro" id="IPR041492">
    <property type="entry name" value="HAD_2"/>
</dbReference>
<dbReference type="Proteomes" id="UP000265926">
    <property type="component" value="Unassembled WGS sequence"/>
</dbReference>
<dbReference type="InterPro" id="IPR023214">
    <property type="entry name" value="HAD_sf"/>
</dbReference>
<evidence type="ECO:0000313" key="6">
    <source>
        <dbReference type="EMBL" id="RIJ46064.1"/>
    </source>
</evidence>
<accession>A0A399ST42</accession>
<dbReference type="GO" id="GO:0003824">
    <property type="term" value="F:catalytic activity"/>
    <property type="evidence" value="ECO:0007669"/>
    <property type="project" value="UniProtKB-ARBA"/>
</dbReference>
<evidence type="ECO:0000256" key="1">
    <source>
        <dbReference type="ARBA" id="ARBA00001946"/>
    </source>
</evidence>
<evidence type="ECO:0000256" key="4">
    <source>
        <dbReference type="ARBA" id="ARBA00022842"/>
    </source>
</evidence>
<dbReference type="SFLD" id="SFLDS00003">
    <property type="entry name" value="Haloacid_Dehalogenase"/>
    <property type="match status" value="1"/>
</dbReference>
<evidence type="ECO:0000256" key="5">
    <source>
        <dbReference type="ARBA" id="ARBA00023277"/>
    </source>
</evidence>
<protein>
    <submittedName>
        <fullName evidence="6">HAD family phosphatase</fullName>
    </submittedName>
</protein>
<dbReference type="InterPro" id="IPR006439">
    <property type="entry name" value="HAD-SF_hydro_IA"/>
</dbReference>
<dbReference type="PANTHER" id="PTHR46193:SF18">
    <property type="entry name" value="HEXITOL PHOSPHATASE B"/>
    <property type="match status" value="1"/>
</dbReference>
<comment type="cofactor">
    <cofactor evidence="1">
        <name>Mg(2+)</name>
        <dbReference type="ChEBI" id="CHEBI:18420"/>
    </cofactor>
</comment>
<dbReference type="EMBL" id="QWGR01000017">
    <property type="protein sequence ID" value="RIJ46064.1"/>
    <property type="molecule type" value="Genomic_DNA"/>
</dbReference>
<dbReference type="InterPro" id="IPR036412">
    <property type="entry name" value="HAD-like_sf"/>
</dbReference>
<dbReference type="SFLD" id="SFLDG01135">
    <property type="entry name" value="C1.5.6:_HAD__Beta-PGM__Phospha"/>
    <property type="match status" value="1"/>
</dbReference>
<dbReference type="Gene3D" id="1.10.150.240">
    <property type="entry name" value="Putative phosphatase, domain 2"/>
    <property type="match status" value="1"/>
</dbReference>